<dbReference type="PANTHER" id="PTHR43433">
    <property type="entry name" value="HYDROLASE, ALPHA/BETA FOLD FAMILY PROTEIN"/>
    <property type="match status" value="1"/>
</dbReference>
<dbReference type="SUPFAM" id="SSF53474">
    <property type="entry name" value="alpha/beta-Hydrolases"/>
    <property type="match status" value="1"/>
</dbReference>
<keyword evidence="2" id="KW-0378">Hydrolase</keyword>
<dbReference type="InterPro" id="IPR029058">
    <property type="entry name" value="AB_hydrolase_fold"/>
</dbReference>
<organism evidence="2">
    <name type="scientific">Arthrobacter sp. K5</name>
    <dbReference type="NCBI Taxonomy" id="2839623"/>
    <lineage>
        <taxon>Bacteria</taxon>
        <taxon>Bacillati</taxon>
        <taxon>Actinomycetota</taxon>
        <taxon>Actinomycetes</taxon>
        <taxon>Micrococcales</taxon>
        <taxon>Micrococcaceae</taxon>
        <taxon>Arthrobacter</taxon>
    </lineage>
</organism>
<reference evidence="2" key="1">
    <citation type="submission" date="2024-06" db="EMBL/GenBank/DDBJ databases">
        <title>Biodegradation of dimethachlon by Arthrobacter sp. K5: mechanistic insights and ecological implications.</title>
        <authorList>
            <person name="Hu S."/>
            <person name="Lu P."/>
        </authorList>
    </citation>
    <scope>NUCLEOTIDE SEQUENCE</scope>
    <source>
        <strain evidence="2">K5</strain>
    </source>
</reference>
<sequence length="264" mass="27460">MTLKRAVAPDGAELAWAEEGQGEPLLLVAGQATGMAGWNPVVPGLARSFRAIRFDHRGIGTSTEGCAQNYGTRAFAADAVAVLDAAGVGKAHVYGHSMGGRVAQWLAVDFPSRVVSLVLAATSAGDAGGVGRDPSATAALISGDPAQMAPLFFSPDWTRANPAAVAAFFRVQASAAVKSRHFRASRLHDAWDVLASIQAPTLIIHGSEDALAPVANAVMMAERSPNSQLIQVDSGRHGLHLDEARVQTWIEDFLSLAVPAGAAH</sequence>
<dbReference type="PRINTS" id="PR00111">
    <property type="entry name" value="ABHYDROLASE"/>
</dbReference>
<dbReference type="InterPro" id="IPR000073">
    <property type="entry name" value="AB_hydrolase_1"/>
</dbReference>
<protein>
    <submittedName>
        <fullName evidence="2">Alpha/beta hydrolase</fullName>
    </submittedName>
</protein>
<dbReference type="Pfam" id="PF00561">
    <property type="entry name" value="Abhydrolase_1"/>
    <property type="match status" value="1"/>
</dbReference>
<dbReference type="EMBL" id="CP159279">
    <property type="protein sequence ID" value="XCH10266.1"/>
    <property type="molecule type" value="Genomic_DNA"/>
</dbReference>
<dbReference type="GO" id="GO:0016787">
    <property type="term" value="F:hydrolase activity"/>
    <property type="evidence" value="ECO:0007669"/>
    <property type="project" value="UniProtKB-KW"/>
</dbReference>
<feature type="domain" description="AB hydrolase-1" evidence="1">
    <location>
        <begin position="24"/>
        <end position="124"/>
    </location>
</feature>
<dbReference type="PANTHER" id="PTHR43433:SF5">
    <property type="entry name" value="AB HYDROLASE-1 DOMAIN-CONTAINING PROTEIN"/>
    <property type="match status" value="1"/>
</dbReference>
<proteinExistence type="predicted"/>
<dbReference type="AlphaFoldDB" id="A0AAU8EN05"/>
<accession>A0AAU8EN05</accession>
<dbReference type="RefSeq" id="WP_353710907.1">
    <property type="nucleotide sequence ID" value="NZ_CP159279.1"/>
</dbReference>
<name>A0AAU8EN05_9MICC</name>
<evidence type="ECO:0000313" key="2">
    <source>
        <dbReference type="EMBL" id="XCH10266.1"/>
    </source>
</evidence>
<dbReference type="InterPro" id="IPR050471">
    <property type="entry name" value="AB_hydrolase"/>
</dbReference>
<dbReference type="Gene3D" id="3.40.50.1820">
    <property type="entry name" value="alpha/beta hydrolase"/>
    <property type="match status" value="1"/>
</dbReference>
<gene>
    <name evidence="2" type="ORF">ABRP34_15675</name>
</gene>
<evidence type="ECO:0000259" key="1">
    <source>
        <dbReference type="Pfam" id="PF00561"/>
    </source>
</evidence>